<comment type="catalytic activity">
    <reaction evidence="9">
        <text>L-seryl-[protein] + ATP = O-phospho-L-seryl-[protein] + ADP + H(+)</text>
        <dbReference type="Rhea" id="RHEA:17989"/>
        <dbReference type="Rhea" id="RHEA-COMP:9863"/>
        <dbReference type="Rhea" id="RHEA-COMP:11604"/>
        <dbReference type="ChEBI" id="CHEBI:15378"/>
        <dbReference type="ChEBI" id="CHEBI:29999"/>
        <dbReference type="ChEBI" id="CHEBI:30616"/>
        <dbReference type="ChEBI" id="CHEBI:83421"/>
        <dbReference type="ChEBI" id="CHEBI:456216"/>
        <dbReference type="EC" id="2.7.11.1"/>
    </reaction>
</comment>
<dbReference type="GO" id="GO:0005524">
    <property type="term" value="F:ATP binding"/>
    <property type="evidence" value="ECO:0007669"/>
    <property type="project" value="UniProtKB-KW"/>
</dbReference>
<sequence>MDEVYQRSPLTGVSNPTNFVHNVHVGFDANTGTFTGLPDQWSSLLTRSNISKEDYARNPQAVLDVLEFYTRQNKDSLISMDNKNLRSADVDGASLASVSGLGDAHLQV</sequence>
<keyword evidence="12" id="KW-1185">Reference proteome</keyword>
<dbReference type="FunFam" id="3.90.810.10:FF:000005">
    <property type="entry name" value="Non-specific serine/threonine protein kinase"/>
    <property type="match status" value="1"/>
</dbReference>
<evidence type="ECO:0000256" key="9">
    <source>
        <dbReference type="ARBA" id="ARBA00048679"/>
    </source>
</evidence>
<feature type="domain" description="CRIB" evidence="10">
    <location>
        <begin position="13"/>
        <end position="26"/>
    </location>
</feature>
<dbReference type="SMART" id="SM00285">
    <property type="entry name" value="PBD"/>
    <property type="match status" value="1"/>
</dbReference>
<dbReference type="InterPro" id="IPR036936">
    <property type="entry name" value="CRIB_dom_sf"/>
</dbReference>
<evidence type="ECO:0000256" key="6">
    <source>
        <dbReference type="ARBA" id="ARBA00022777"/>
    </source>
</evidence>
<evidence type="ECO:0000256" key="5">
    <source>
        <dbReference type="ARBA" id="ARBA00022741"/>
    </source>
</evidence>
<proteinExistence type="inferred from homology"/>
<dbReference type="Proteomes" id="UP000673691">
    <property type="component" value="Unassembled WGS sequence"/>
</dbReference>
<dbReference type="InterPro" id="IPR000095">
    <property type="entry name" value="CRIB_dom"/>
</dbReference>
<comment type="catalytic activity">
    <reaction evidence="8">
        <text>L-threonyl-[protein] + ATP = O-phospho-L-threonyl-[protein] + ADP + H(+)</text>
        <dbReference type="Rhea" id="RHEA:46608"/>
        <dbReference type="Rhea" id="RHEA-COMP:11060"/>
        <dbReference type="Rhea" id="RHEA-COMP:11605"/>
        <dbReference type="ChEBI" id="CHEBI:15378"/>
        <dbReference type="ChEBI" id="CHEBI:30013"/>
        <dbReference type="ChEBI" id="CHEBI:30616"/>
        <dbReference type="ChEBI" id="CHEBI:61977"/>
        <dbReference type="ChEBI" id="CHEBI:456216"/>
        <dbReference type="EC" id="2.7.11.1"/>
    </reaction>
</comment>
<accession>A0A8H8A269</accession>
<keyword evidence="3" id="KW-0723">Serine/threonine-protein kinase</keyword>
<keyword evidence="7" id="KW-0067">ATP-binding</keyword>
<name>A0A8H8A269_9FUNG</name>
<dbReference type="Pfam" id="PF00786">
    <property type="entry name" value="PBD"/>
    <property type="match status" value="1"/>
</dbReference>
<dbReference type="InterPro" id="IPR033923">
    <property type="entry name" value="PAK_BD"/>
</dbReference>
<keyword evidence="6" id="KW-0418">Kinase</keyword>
<evidence type="ECO:0000313" key="11">
    <source>
        <dbReference type="EMBL" id="KAG5463517.1"/>
    </source>
</evidence>
<comment type="caution">
    <text evidence="11">The sequence shown here is derived from an EMBL/GenBank/DDBJ whole genome shotgun (WGS) entry which is preliminary data.</text>
</comment>
<organism evidence="11 12">
    <name type="scientific">Olpidium bornovanus</name>
    <dbReference type="NCBI Taxonomy" id="278681"/>
    <lineage>
        <taxon>Eukaryota</taxon>
        <taxon>Fungi</taxon>
        <taxon>Fungi incertae sedis</taxon>
        <taxon>Olpidiomycota</taxon>
        <taxon>Olpidiomycotina</taxon>
        <taxon>Olpidiomycetes</taxon>
        <taxon>Olpidiales</taxon>
        <taxon>Olpidiaceae</taxon>
        <taxon>Olpidium</taxon>
    </lineage>
</organism>
<dbReference type="EMBL" id="JAEFCI010000479">
    <property type="protein sequence ID" value="KAG5463517.1"/>
    <property type="molecule type" value="Genomic_DNA"/>
</dbReference>
<feature type="non-terminal residue" evidence="11">
    <location>
        <position position="108"/>
    </location>
</feature>
<evidence type="ECO:0000256" key="3">
    <source>
        <dbReference type="ARBA" id="ARBA00022527"/>
    </source>
</evidence>
<comment type="similarity">
    <text evidence="1">Belongs to the protein kinase superfamily. STE Ser/Thr protein kinase family. STE20 subfamily.</text>
</comment>
<evidence type="ECO:0000256" key="1">
    <source>
        <dbReference type="ARBA" id="ARBA00008874"/>
    </source>
</evidence>
<reference evidence="11 12" key="1">
    <citation type="journal article" name="Sci. Rep.">
        <title>Genome-scale phylogenetic analyses confirm Olpidium as the closest living zoosporic fungus to the non-flagellated, terrestrial fungi.</title>
        <authorList>
            <person name="Chang Y."/>
            <person name="Rochon D."/>
            <person name="Sekimoto S."/>
            <person name="Wang Y."/>
            <person name="Chovatia M."/>
            <person name="Sandor L."/>
            <person name="Salamov A."/>
            <person name="Grigoriev I.V."/>
            <person name="Stajich J.E."/>
            <person name="Spatafora J.W."/>
        </authorList>
    </citation>
    <scope>NUCLEOTIDE SEQUENCE [LARGE SCALE GENOMIC DNA]</scope>
    <source>
        <strain evidence="11">S191</strain>
    </source>
</reference>
<dbReference type="Gene3D" id="3.90.810.10">
    <property type="entry name" value="CRIB domain"/>
    <property type="match status" value="1"/>
</dbReference>
<evidence type="ECO:0000259" key="10">
    <source>
        <dbReference type="PROSITE" id="PS50108"/>
    </source>
</evidence>
<evidence type="ECO:0000313" key="12">
    <source>
        <dbReference type="Proteomes" id="UP000673691"/>
    </source>
</evidence>
<evidence type="ECO:0000256" key="7">
    <source>
        <dbReference type="ARBA" id="ARBA00022840"/>
    </source>
</evidence>
<gene>
    <name evidence="11" type="ORF">BJ554DRAFT_6809</name>
</gene>
<dbReference type="GO" id="GO:0004674">
    <property type="term" value="F:protein serine/threonine kinase activity"/>
    <property type="evidence" value="ECO:0007669"/>
    <property type="project" value="UniProtKB-KW"/>
</dbReference>
<protein>
    <recommendedName>
        <fullName evidence="2">non-specific serine/threonine protein kinase</fullName>
        <ecNumber evidence="2">2.7.11.1</ecNumber>
    </recommendedName>
</protein>
<evidence type="ECO:0000256" key="2">
    <source>
        <dbReference type="ARBA" id="ARBA00012513"/>
    </source>
</evidence>
<dbReference type="CDD" id="cd01093">
    <property type="entry name" value="CRIB_PAK_like"/>
    <property type="match status" value="1"/>
</dbReference>
<dbReference type="OrthoDB" id="248923at2759"/>
<keyword evidence="5" id="KW-0547">Nucleotide-binding</keyword>
<dbReference type="EC" id="2.7.11.1" evidence="2"/>
<evidence type="ECO:0000256" key="4">
    <source>
        <dbReference type="ARBA" id="ARBA00022679"/>
    </source>
</evidence>
<evidence type="ECO:0000256" key="8">
    <source>
        <dbReference type="ARBA" id="ARBA00047899"/>
    </source>
</evidence>
<dbReference type="AlphaFoldDB" id="A0A8H8A269"/>
<keyword evidence="4" id="KW-0808">Transferase</keyword>
<dbReference type="PROSITE" id="PS50108">
    <property type="entry name" value="CRIB"/>
    <property type="match status" value="1"/>
</dbReference>